<comment type="caution">
    <text evidence="4">The sequence shown here is derived from an EMBL/GenBank/DDBJ whole genome shotgun (WGS) entry which is preliminary data.</text>
</comment>
<dbReference type="NCBIfam" id="TIGR00495">
    <property type="entry name" value="crvDNA_42K"/>
    <property type="match status" value="1"/>
</dbReference>
<dbReference type="EMBL" id="CAJNNW010025754">
    <property type="protein sequence ID" value="CAE8679279.1"/>
    <property type="molecule type" value="Genomic_DNA"/>
</dbReference>
<dbReference type="AlphaFoldDB" id="A0A813JLB8"/>
<dbReference type="FunFam" id="1.10.10.10:FF:000029">
    <property type="entry name" value="Proliferation-associated 2G4, a"/>
    <property type="match status" value="1"/>
</dbReference>
<dbReference type="PANTHER" id="PTHR10804">
    <property type="entry name" value="PROTEASE FAMILY M24 METHIONYL AMINOPEPTIDASE, AMINOPEPTIDASE P"/>
    <property type="match status" value="1"/>
</dbReference>
<protein>
    <recommendedName>
        <fullName evidence="3">Peptidase M24 domain-containing protein</fullName>
    </recommendedName>
</protein>
<dbReference type="InterPro" id="IPR047113">
    <property type="entry name" value="PA2G4/ARX1"/>
</dbReference>
<organism evidence="4 5">
    <name type="scientific">Polarella glacialis</name>
    <name type="common">Dinoflagellate</name>
    <dbReference type="NCBI Taxonomy" id="89957"/>
    <lineage>
        <taxon>Eukaryota</taxon>
        <taxon>Sar</taxon>
        <taxon>Alveolata</taxon>
        <taxon>Dinophyceae</taxon>
        <taxon>Suessiales</taxon>
        <taxon>Suessiaceae</taxon>
        <taxon>Polarella</taxon>
    </lineage>
</organism>
<evidence type="ECO:0000313" key="5">
    <source>
        <dbReference type="Proteomes" id="UP000626109"/>
    </source>
</evidence>
<dbReference type="Gene3D" id="1.10.10.10">
    <property type="entry name" value="Winged helix-like DNA-binding domain superfamily/Winged helix DNA-binding domain"/>
    <property type="match status" value="1"/>
</dbReference>
<dbReference type="InterPro" id="IPR036388">
    <property type="entry name" value="WH-like_DNA-bd_sf"/>
</dbReference>
<dbReference type="Proteomes" id="UP000626109">
    <property type="component" value="Unassembled WGS sequence"/>
</dbReference>
<comment type="similarity">
    <text evidence="1">Belongs to the peptidase M24 family.</text>
</comment>
<reference evidence="4" key="1">
    <citation type="submission" date="2021-02" db="EMBL/GenBank/DDBJ databases">
        <authorList>
            <person name="Dougan E. K."/>
            <person name="Rhodes N."/>
            <person name="Thang M."/>
            <person name="Chan C."/>
        </authorList>
    </citation>
    <scope>NUCLEOTIDE SEQUENCE</scope>
</reference>
<dbReference type="PANTHER" id="PTHR10804:SF11">
    <property type="entry name" value="PROLIFERATION-ASSOCIATED PROTEIN 2G4"/>
    <property type="match status" value="1"/>
</dbReference>
<proteinExistence type="inferred from homology"/>
<dbReference type="Gene3D" id="3.90.230.10">
    <property type="entry name" value="Creatinase/methionine aminopeptidase superfamily"/>
    <property type="match status" value="1"/>
</dbReference>
<feature type="region of interest" description="Disordered" evidence="2">
    <location>
        <begin position="363"/>
        <end position="387"/>
    </location>
</feature>
<evidence type="ECO:0000256" key="2">
    <source>
        <dbReference type="SAM" id="MobiDB-lite"/>
    </source>
</evidence>
<accession>A0A813JLB8</accession>
<dbReference type="SUPFAM" id="SSF55920">
    <property type="entry name" value="Creatinase/aminopeptidase"/>
    <property type="match status" value="1"/>
</dbReference>
<dbReference type="Pfam" id="PF00557">
    <property type="entry name" value="Peptidase_M24"/>
    <property type="match status" value="1"/>
</dbReference>
<dbReference type="SUPFAM" id="SSF46785">
    <property type="entry name" value="Winged helix' DNA-binding domain"/>
    <property type="match status" value="1"/>
</dbReference>
<evidence type="ECO:0000313" key="4">
    <source>
        <dbReference type="EMBL" id="CAE8679279.1"/>
    </source>
</evidence>
<dbReference type="CDD" id="cd01089">
    <property type="entry name" value="PA2G4-like"/>
    <property type="match status" value="1"/>
</dbReference>
<dbReference type="InterPro" id="IPR004545">
    <property type="entry name" value="PA2G4"/>
</dbReference>
<dbReference type="InterPro" id="IPR000994">
    <property type="entry name" value="Pept_M24"/>
</dbReference>
<dbReference type="InterPro" id="IPR036390">
    <property type="entry name" value="WH_DNA-bd_sf"/>
</dbReference>
<feature type="compositionally biased region" description="Basic and acidic residues" evidence="2">
    <location>
        <begin position="376"/>
        <end position="387"/>
    </location>
</feature>
<dbReference type="InterPro" id="IPR036005">
    <property type="entry name" value="Creatinase/aminopeptidase-like"/>
</dbReference>
<feature type="domain" description="Peptidase M24" evidence="3">
    <location>
        <begin position="22"/>
        <end position="184"/>
    </location>
</feature>
<evidence type="ECO:0000256" key="1">
    <source>
        <dbReference type="ARBA" id="ARBA00007319"/>
    </source>
</evidence>
<name>A0A813JLB8_POLGL</name>
<sequence length="387" mass="42521">MSENGSESEEISDLSNPDVTTKYRAAGDIVNKALQKVLEACVVDADIATLCELGDKIMEEETGKLYNKKPKEGAKKMEKGIAFPTCISVNEIIGHFSPLKGESRQLKAGDVAKIDLACHIDGFIAAAAQTVIVGDDKVDDKRANVIHAAWNAAEAALRLVQVGNTNTQVTQAFSKMAEDFKVKPMQGVLSHQLKKHIIDGNKCIICCETQDEKVEEFEFEMNEVYCLDIVMSTGEGKGKETEIRNTVYKRNVENSYMLKTQKARQFLSEVNKRFPVLPFSLRAIEDEQVARVGISEAKRHELLDEYPVLKEAPTEIVAQFKFTVLLLPGGTKKITGLPIGKLAEQAATSLSVTDEAMKKLLLSSANPKKSKKKKAAGGDEKVEDDKA</sequence>
<evidence type="ECO:0000259" key="3">
    <source>
        <dbReference type="Pfam" id="PF00557"/>
    </source>
</evidence>
<gene>
    <name evidence="4" type="ORF">PGLA2088_LOCUS21278</name>
</gene>